<dbReference type="Gene3D" id="3.30.710.10">
    <property type="entry name" value="Potassium Channel Kv1.1, Chain A"/>
    <property type="match status" value="1"/>
</dbReference>
<feature type="non-terminal residue" evidence="2">
    <location>
        <position position="169"/>
    </location>
</feature>
<dbReference type="Pfam" id="PF00651">
    <property type="entry name" value="BTB"/>
    <property type="match status" value="1"/>
</dbReference>
<evidence type="ECO:0000259" key="1">
    <source>
        <dbReference type="PROSITE" id="PS50097"/>
    </source>
</evidence>
<dbReference type="EMBL" id="KE504135">
    <property type="protein sequence ID" value="EPT02410.1"/>
    <property type="molecule type" value="Genomic_DNA"/>
</dbReference>
<dbReference type="InterPro" id="IPR011333">
    <property type="entry name" value="SKP1/BTB/POZ_sf"/>
</dbReference>
<dbReference type="OrthoDB" id="3199068at2759"/>
<sequence length="169" mass="19483">RHEQYYFDDGNVVFRVEDTLFNVHRFFFKRDSLVFQTMFAQPSATPGEGESDDKPILLESIKSADFACFLACVYPVNYGSGDLATYDEWASALELAVLWGFERVRDFIVKRVQETGTLAEQIVTARRLDMQDWCWDACAKICQRQAPLTMEEAQRLGLEDTVMISQVRE</sequence>
<feature type="non-terminal residue" evidence="2">
    <location>
        <position position="1"/>
    </location>
</feature>
<proteinExistence type="predicted"/>
<gene>
    <name evidence="2" type="ORF">FOMPIDRAFT_1094708</name>
</gene>
<evidence type="ECO:0000313" key="3">
    <source>
        <dbReference type="Proteomes" id="UP000015241"/>
    </source>
</evidence>
<dbReference type="HOGENOM" id="CLU_047592_7_1_1"/>
<organism evidence="2 3">
    <name type="scientific">Fomitopsis schrenkii</name>
    <name type="common">Brown rot fungus</name>
    <dbReference type="NCBI Taxonomy" id="2126942"/>
    <lineage>
        <taxon>Eukaryota</taxon>
        <taxon>Fungi</taxon>
        <taxon>Dikarya</taxon>
        <taxon>Basidiomycota</taxon>
        <taxon>Agaricomycotina</taxon>
        <taxon>Agaricomycetes</taxon>
        <taxon>Polyporales</taxon>
        <taxon>Fomitopsis</taxon>
    </lineage>
</organism>
<dbReference type="CDD" id="cd18186">
    <property type="entry name" value="BTB_POZ_ZBTB_KLHL-like"/>
    <property type="match status" value="1"/>
</dbReference>
<dbReference type="AlphaFoldDB" id="S8FVX2"/>
<dbReference type="InParanoid" id="S8FVX2"/>
<feature type="domain" description="BTB" evidence="1">
    <location>
        <begin position="10"/>
        <end position="74"/>
    </location>
</feature>
<dbReference type="STRING" id="743788.S8FVX2"/>
<dbReference type="PROSITE" id="PS50097">
    <property type="entry name" value="BTB"/>
    <property type="match status" value="1"/>
</dbReference>
<keyword evidence="3" id="KW-1185">Reference proteome</keyword>
<dbReference type="Proteomes" id="UP000015241">
    <property type="component" value="Unassembled WGS sequence"/>
</dbReference>
<dbReference type="InterPro" id="IPR000210">
    <property type="entry name" value="BTB/POZ_dom"/>
</dbReference>
<dbReference type="SUPFAM" id="SSF54695">
    <property type="entry name" value="POZ domain"/>
    <property type="match status" value="1"/>
</dbReference>
<evidence type="ECO:0000313" key="2">
    <source>
        <dbReference type="EMBL" id="EPT02410.1"/>
    </source>
</evidence>
<accession>S8FVX2</accession>
<protein>
    <recommendedName>
        <fullName evidence="1">BTB domain-containing protein</fullName>
    </recommendedName>
</protein>
<name>S8FVX2_FOMSC</name>
<reference evidence="2 3" key="1">
    <citation type="journal article" date="2012" name="Science">
        <title>The Paleozoic origin of enzymatic lignin decomposition reconstructed from 31 fungal genomes.</title>
        <authorList>
            <person name="Floudas D."/>
            <person name="Binder M."/>
            <person name="Riley R."/>
            <person name="Barry K."/>
            <person name="Blanchette R.A."/>
            <person name="Henrissat B."/>
            <person name="Martinez A.T."/>
            <person name="Otillar R."/>
            <person name="Spatafora J.W."/>
            <person name="Yadav J.S."/>
            <person name="Aerts A."/>
            <person name="Benoit I."/>
            <person name="Boyd A."/>
            <person name="Carlson A."/>
            <person name="Copeland A."/>
            <person name="Coutinho P.M."/>
            <person name="de Vries R.P."/>
            <person name="Ferreira P."/>
            <person name="Findley K."/>
            <person name="Foster B."/>
            <person name="Gaskell J."/>
            <person name="Glotzer D."/>
            <person name="Gorecki P."/>
            <person name="Heitman J."/>
            <person name="Hesse C."/>
            <person name="Hori C."/>
            <person name="Igarashi K."/>
            <person name="Jurgens J.A."/>
            <person name="Kallen N."/>
            <person name="Kersten P."/>
            <person name="Kohler A."/>
            <person name="Kuees U."/>
            <person name="Kumar T.K.A."/>
            <person name="Kuo A."/>
            <person name="LaButti K."/>
            <person name="Larrondo L.F."/>
            <person name="Lindquist E."/>
            <person name="Ling A."/>
            <person name="Lombard V."/>
            <person name="Lucas S."/>
            <person name="Lundell T."/>
            <person name="Martin R."/>
            <person name="McLaughlin D.J."/>
            <person name="Morgenstern I."/>
            <person name="Morin E."/>
            <person name="Murat C."/>
            <person name="Nagy L.G."/>
            <person name="Nolan M."/>
            <person name="Ohm R.A."/>
            <person name="Patyshakuliyeva A."/>
            <person name="Rokas A."/>
            <person name="Ruiz-Duenas F.J."/>
            <person name="Sabat G."/>
            <person name="Salamov A."/>
            <person name="Samejima M."/>
            <person name="Schmutz J."/>
            <person name="Slot J.C."/>
            <person name="St John F."/>
            <person name="Stenlid J."/>
            <person name="Sun H."/>
            <person name="Sun S."/>
            <person name="Syed K."/>
            <person name="Tsang A."/>
            <person name="Wiebenga A."/>
            <person name="Young D."/>
            <person name="Pisabarro A."/>
            <person name="Eastwood D.C."/>
            <person name="Martin F."/>
            <person name="Cullen D."/>
            <person name="Grigoriev I.V."/>
            <person name="Hibbett D.S."/>
        </authorList>
    </citation>
    <scope>NUCLEOTIDE SEQUENCE</scope>
    <source>
        <strain evidence="3">FP-58527</strain>
    </source>
</reference>